<feature type="compositionally biased region" description="Acidic residues" evidence="1">
    <location>
        <begin position="39"/>
        <end position="48"/>
    </location>
</feature>
<organism evidence="2 3">
    <name type="scientific">Actinomadura miaoliensis</name>
    <dbReference type="NCBI Taxonomy" id="430685"/>
    <lineage>
        <taxon>Bacteria</taxon>
        <taxon>Bacillati</taxon>
        <taxon>Actinomycetota</taxon>
        <taxon>Actinomycetes</taxon>
        <taxon>Streptosporangiales</taxon>
        <taxon>Thermomonosporaceae</taxon>
        <taxon>Actinomadura</taxon>
    </lineage>
</organism>
<accession>A0ABP7UXU3</accession>
<gene>
    <name evidence="2" type="ORF">GCM10022214_02540</name>
</gene>
<evidence type="ECO:0000313" key="2">
    <source>
        <dbReference type="EMBL" id="GAA4054967.1"/>
    </source>
</evidence>
<evidence type="ECO:0000256" key="1">
    <source>
        <dbReference type="SAM" id="MobiDB-lite"/>
    </source>
</evidence>
<feature type="region of interest" description="Disordered" evidence="1">
    <location>
        <begin position="1"/>
        <end position="64"/>
    </location>
</feature>
<feature type="compositionally biased region" description="Polar residues" evidence="1">
    <location>
        <begin position="1"/>
        <end position="12"/>
    </location>
</feature>
<name>A0ABP7UXU3_9ACTN</name>
<evidence type="ECO:0000313" key="3">
    <source>
        <dbReference type="Proteomes" id="UP001500683"/>
    </source>
</evidence>
<protein>
    <submittedName>
        <fullName evidence="2">Uncharacterized protein</fullName>
    </submittedName>
</protein>
<dbReference type="Proteomes" id="UP001500683">
    <property type="component" value="Unassembled WGS sequence"/>
</dbReference>
<sequence>MATAGIASSKTVTPPGKHRQPYRAHHGAHCEKLSRVVPSEEDEGDAAEEDCKAGAGEDDEDRAW</sequence>
<dbReference type="EMBL" id="BAAAZG010000001">
    <property type="protein sequence ID" value="GAA4054967.1"/>
    <property type="molecule type" value="Genomic_DNA"/>
</dbReference>
<proteinExistence type="predicted"/>
<feature type="compositionally biased region" description="Basic residues" evidence="1">
    <location>
        <begin position="16"/>
        <end position="27"/>
    </location>
</feature>
<comment type="caution">
    <text evidence="2">The sequence shown here is derived from an EMBL/GenBank/DDBJ whole genome shotgun (WGS) entry which is preliminary data.</text>
</comment>
<reference evidence="3" key="1">
    <citation type="journal article" date="2019" name="Int. J. Syst. Evol. Microbiol.">
        <title>The Global Catalogue of Microorganisms (GCM) 10K type strain sequencing project: providing services to taxonomists for standard genome sequencing and annotation.</title>
        <authorList>
            <consortium name="The Broad Institute Genomics Platform"/>
            <consortium name="The Broad Institute Genome Sequencing Center for Infectious Disease"/>
            <person name="Wu L."/>
            <person name="Ma J."/>
        </authorList>
    </citation>
    <scope>NUCLEOTIDE SEQUENCE [LARGE SCALE GENOMIC DNA]</scope>
    <source>
        <strain evidence="3">JCM 16702</strain>
    </source>
</reference>
<keyword evidence="3" id="KW-1185">Reference proteome</keyword>